<protein>
    <submittedName>
        <fullName evidence="1">Uncharacterized protein</fullName>
    </submittedName>
</protein>
<organism evidence="1 2">
    <name type="scientific">Parasponia andersonii</name>
    <name type="common">Sponia andersonii</name>
    <dbReference type="NCBI Taxonomy" id="3476"/>
    <lineage>
        <taxon>Eukaryota</taxon>
        <taxon>Viridiplantae</taxon>
        <taxon>Streptophyta</taxon>
        <taxon>Embryophyta</taxon>
        <taxon>Tracheophyta</taxon>
        <taxon>Spermatophyta</taxon>
        <taxon>Magnoliopsida</taxon>
        <taxon>eudicotyledons</taxon>
        <taxon>Gunneridae</taxon>
        <taxon>Pentapetalae</taxon>
        <taxon>rosids</taxon>
        <taxon>fabids</taxon>
        <taxon>Rosales</taxon>
        <taxon>Cannabaceae</taxon>
        <taxon>Parasponia</taxon>
    </lineage>
</organism>
<reference evidence="2" key="1">
    <citation type="submission" date="2016-06" db="EMBL/GenBank/DDBJ databases">
        <title>Parallel loss of symbiosis genes in relatives of nitrogen-fixing non-legume Parasponia.</title>
        <authorList>
            <person name="Van Velzen R."/>
            <person name="Holmer R."/>
            <person name="Bu F."/>
            <person name="Rutten L."/>
            <person name="Van Zeijl A."/>
            <person name="Liu W."/>
            <person name="Santuari L."/>
            <person name="Cao Q."/>
            <person name="Sharma T."/>
            <person name="Shen D."/>
            <person name="Roswanjaya Y."/>
            <person name="Wardhani T."/>
            <person name="Kalhor M.S."/>
            <person name="Jansen J."/>
            <person name="Van den Hoogen J."/>
            <person name="Gungor B."/>
            <person name="Hartog M."/>
            <person name="Hontelez J."/>
            <person name="Verver J."/>
            <person name="Yang W.-C."/>
            <person name="Schijlen E."/>
            <person name="Repin R."/>
            <person name="Schilthuizen M."/>
            <person name="Schranz E."/>
            <person name="Heidstra R."/>
            <person name="Miyata K."/>
            <person name="Fedorova E."/>
            <person name="Kohlen W."/>
            <person name="Bisseling T."/>
            <person name="Smit S."/>
            <person name="Geurts R."/>
        </authorList>
    </citation>
    <scope>NUCLEOTIDE SEQUENCE [LARGE SCALE GENOMIC DNA]</scope>
    <source>
        <strain evidence="2">cv. WU1-14</strain>
    </source>
</reference>
<comment type="caution">
    <text evidence="1">The sequence shown here is derived from an EMBL/GenBank/DDBJ whole genome shotgun (WGS) entry which is preliminary data.</text>
</comment>
<proteinExistence type="predicted"/>
<dbReference type="AlphaFoldDB" id="A0A2P5ASL5"/>
<evidence type="ECO:0000313" key="2">
    <source>
        <dbReference type="Proteomes" id="UP000237105"/>
    </source>
</evidence>
<name>A0A2P5ASL5_PARAD</name>
<dbReference type="OrthoDB" id="1929473at2759"/>
<dbReference type="PANTHER" id="PTHR33116">
    <property type="entry name" value="REVERSE TRANSCRIPTASE ZINC-BINDING DOMAIN-CONTAINING PROTEIN-RELATED-RELATED"/>
    <property type="match status" value="1"/>
</dbReference>
<keyword evidence="2" id="KW-1185">Reference proteome</keyword>
<accession>A0A2P5ASL5</accession>
<gene>
    <name evidence="1" type="ORF">PanWU01x14_304250</name>
</gene>
<dbReference type="Proteomes" id="UP000237105">
    <property type="component" value="Unassembled WGS sequence"/>
</dbReference>
<dbReference type="EMBL" id="JXTB01000463">
    <property type="protein sequence ID" value="PON39534.1"/>
    <property type="molecule type" value="Genomic_DNA"/>
</dbReference>
<evidence type="ECO:0000313" key="1">
    <source>
        <dbReference type="EMBL" id="PON39534.1"/>
    </source>
</evidence>
<dbReference type="PANTHER" id="PTHR33116:SF86">
    <property type="entry name" value="REVERSE TRANSCRIPTASE DOMAIN-CONTAINING PROTEIN"/>
    <property type="match status" value="1"/>
</dbReference>
<feature type="non-terminal residue" evidence="1">
    <location>
        <position position="1"/>
    </location>
</feature>
<sequence>IFRLPITVCNKLKSLITKFWWGGGEKEKKIHWLRWKNLCKSKFEGGIDSRDFTIFNKALVVKQGWRIISNPSSLMARIFKGNISLSQISSQLKQCLGHHMPSKVSFRDLVY</sequence>